<accession>A0AAU7NW25</accession>
<keyword evidence="1" id="KW-0472">Membrane</keyword>
<gene>
    <name evidence="2" type="ORF">Q9L42_003180</name>
</gene>
<name>A0AAU7NW25_9GAMM</name>
<dbReference type="KEGG" id="mech:Q9L42_003180"/>
<feature type="transmembrane region" description="Helical" evidence="1">
    <location>
        <begin position="135"/>
        <end position="156"/>
    </location>
</feature>
<dbReference type="InterPro" id="IPR010295">
    <property type="entry name" value="DUF898"/>
</dbReference>
<feature type="transmembrane region" description="Helical" evidence="1">
    <location>
        <begin position="20"/>
        <end position="38"/>
    </location>
</feature>
<evidence type="ECO:0000313" key="3">
    <source>
        <dbReference type="Proteomes" id="UP001225378"/>
    </source>
</evidence>
<keyword evidence="1" id="KW-0812">Transmembrane</keyword>
<evidence type="ECO:0000256" key="1">
    <source>
        <dbReference type="SAM" id="Phobius"/>
    </source>
</evidence>
<organism evidence="2 3">
    <name type="scientific">Methylomarinum roseum</name>
    <dbReference type="NCBI Taxonomy" id="3067653"/>
    <lineage>
        <taxon>Bacteria</taxon>
        <taxon>Pseudomonadati</taxon>
        <taxon>Pseudomonadota</taxon>
        <taxon>Gammaproteobacteria</taxon>
        <taxon>Methylococcales</taxon>
        <taxon>Methylococcaceae</taxon>
        <taxon>Methylomarinum</taxon>
    </lineage>
</organism>
<feature type="transmembrane region" description="Helical" evidence="1">
    <location>
        <begin position="221"/>
        <end position="244"/>
    </location>
</feature>
<dbReference type="EMBL" id="CP157743">
    <property type="protein sequence ID" value="XBS21138.1"/>
    <property type="molecule type" value="Genomic_DNA"/>
</dbReference>
<evidence type="ECO:0000313" key="2">
    <source>
        <dbReference type="EMBL" id="XBS21138.1"/>
    </source>
</evidence>
<dbReference type="Pfam" id="PF05987">
    <property type="entry name" value="DUF898"/>
    <property type="match status" value="1"/>
</dbReference>
<reference evidence="2 3" key="1">
    <citation type="journal article" date="2024" name="Microbiology">
        <title>Methylomarinum rosea sp. nov., a novel halophilic methanotrophic bacterium from the hypersaline Lake Elton.</title>
        <authorList>
            <person name="Suleimanov R.Z."/>
            <person name="Oshkin I.Y."/>
            <person name="Danilova O.V."/>
            <person name="Suzina N.E."/>
            <person name="Dedysh S.N."/>
        </authorList>
    </citation>
    <scope>NUCLEOTIDE SEQUENCE [LARGE SCALE GENOMIC DNA]</scope>
    <source>
        <strain evidence="2 3">Ch1-1</strain>
    </source>
</reference>
<keyword evidence="3" id="KW-1185">Reference proteome</keyword>
<feature type="transmembrane region" description="Helical" evidence="1">
    <location>
        <begin position="274"/>
        <end position="296"/>
    </location>
</feature>
<feature type="transmembrane region" description="Helical" evidence="1">
    <location>
        <begin position="187"/>
        <end position="209"/>
    </location>
</feature>
<keyword evidence="1" id="KW-1133">Transmembrane helix</keyword>
<protein>
    <submittedName>
        <fullName evidence="2">YjgN family protein</fullName>
    </submittedName>
</protein>
<dbReference type="AlphaFoldDB" id="A0AAU7NW25"/>
<dbReference type="Proteomes" id="UP001225378">
    <property type="component" value="Chromosome"/>
</dbReference>
<sequence>MQRTTQPFEFHGKTGEFFKIWIVNIMLSIITLGIYSAWAKVRTRRYFYGNTFLMNTPFDYLADPVKILKGRLLAFALILLYSFSALISPILEGVLVLIFIPLFPWIIIKSLQFNLYNSTYRNIRFHFAGDYLKALWVFIGLPVAVAFSLGLAYPYFAKERKKFVIDHSAYGTSQFSTAVTAGQFYGIYMKTAGVTLAVVLLGAGFNYALQLVLPMSNASEAAFILPALMALLFFPFLMIVYGYIYTTLTNLVINHTSLQQCRFRSNLETMKMCWLYFSNTVAIIFSLGLLIPWAMIRTARYRISCMTLMTVPDPEAFIAAEAEKADAIGEELGDLLDIDFGL</sequence>
<feature type="transmembrane region" description="Helical" evidence="1">
    <location>
        <begin position="97"/>
        <end position="115"/>
    </location>
</feature>
<proteinExistence type="predicted"/>
<dbReference type="RefSeq" id="WP_349431873.1">
    <property type="nucleotide sequence ID" value="NZ_CP157743.1"/>
</dbReference>